<evidence type="ECO:0000313" key="2">
    <source>
        <dbReference type="EMBL" id="ANF53529.1"/>
    </source>
</evidence>
<feature type="domain" description="HTH cro/C1-type" evidence="1">
    <location>
        <begin position="13"/>
        <end position="70"/>
    </location>
</feature>
<proteinExistence type="predicted"/>
<keyword evidence="3" id="KW-1185">Reference proteome</keyword>
<dbReference type="SMART" id="SM00530">
    <property type="entry name" value="HTH_XRE"/>
    <property type="match status" value="1"/>
</dbReference>
<dbReference type="STRING" id="588932.DA69_01335"/>
<evidence type="ECO:0000313" key="3">
    <source>
        <dbReference type="Proteomes" id="UP000077603"/>
    </source>
</evidence>
<dbReference type="GO" id="GO:0003677">
    <property type="term" value="F:DNA binding"/>
    <property type="evidence" value="ECO:0007669"/>
    <property type="project" value="InterPro"/>
</dbReference>
<dbReference type="RefSeq" id="WP_025977818.1">
    <property type="nucleotide sequence ID" value="NZ_CP015614.1"/>
</dbReference>
<dbReference type="KEGG" id="bne:DA69_01335"/>
<reference evidence="2 3" key="1">
    <citation type="journal article" date="2014" name="Genome Announc.">
        <title>Genome Sequence of a Promising Hydrogen-Producing Facultative Anaerobic Bacterium, Brevundimonas naejangsanensis Strain B1.</title>
        <authorList>
            <person name="Su H."/>
            <person name="Zhang T."/>
            <person name="Bao M."/>
            <person name="Jiang Y."/>
            <person name="Wang Y."/>
            <person name="Tan T."/>
        </authorList>
    </citation>
    <scope>NUCLEOTIDE SEQUENCE [LARGE SCALE GENOMIC DNA]</scope>
    <source>
        <strain evidence="2 3">B1</strain>
    </source>
</reference>
<dbReference type="EMBL" id="CP015614">
    <property type="protein sequence ID" value="ANF53529.1"/>
    <property type="molecule type" value="Genomic_DNA"/>
</dbReference>
<dbReference type="SUPFAM" id="SSF47413">
    <property type="entry name" value="lambda repressor-like DNA-binding domains"/>
    <property type="match status" value="1"/>
</dbReference>
<dbReference type="Proteomes" id="UP000077603">
    <property type="component" value="Chromosome"/>
</dbReference>
<dbReference type="CDD" id="cd00093">
    <property type="entry name" value="HTH_XRE"/>
    <property type="match status" value="1"/>
</dbReference>
<dbReference type="OrthoDB" id="7361823at2"/>
<dbReference type="Pfam" id="PF13560">
    <property type="entry name" value="HTH_31"/>
    <property type="match status" value="1"/>
</dbReference>
<evidence type="ECO:0000259" key="1">
    <source>
        <dbReference type="PROSITE" id="PS50943"/>
    </source>
</evidence>
<dbReference type="Gene3D" id="1.10.260.40">
    <property type="entry name" value="lambda repressor-like DNA-binding domains"/>
    <property type="match status" value="1"/>
</dbReference>
<dbReference type="AlphaFoldDB" id="A0A172Y2U2"/>
<dbReference type="eggNOG" id="COG1476">
    <property type="taxonomic scope" value="Bacteria"/>
</dbReference>
<dbReference type="PROSITE" id="PS50943">
    <property type="entry name" value="HTH_CROC1"/>
    <property type="match status" value="1"/>
</dbReference>
<gene>
    <name evidence="2" type="ORF">DA69_01335</name>
</gene>
<dbReference type="InterPro" id="IPR001387">
    <property type="entry name" value="Cro/C1-type_HTH"/>
</dbReference>
<name>A0A172Y2U2_9CAUL</name>
<protein>
    <recommendedName>
        <fullName evidence="1">HTH cro/C1-type domain-containing protein</fullName>
    </recommendedName>
</protein>
<dbReference type="InterPro" id="IPR010982">
    <property type="entry name" value="Lambda_DNA-bd_dom_sf"/>
</dbReference>
<accession>A0A172Y2U2</accession>
<organism evidence="2 3">
    <name type="scientific">Brevundimonas naejangsanensis</name>
    <dbReference type="NCBI Taxonomy" id="588932"/>
    <lineage>
        <taxon>Bacteria</taxon>
        <taxon>Pseudomonadati</taxon>
        <taxon>Pseudomonadota</taxon>
        <taxon>Alphaproteobacteria</taxon>
        <taxon>Caulobacterales</taxon>
        <taxon>Caulobacteraceae</taxon>
        <taxon>Brevundimonas</taxon>
    </lineage>
</organism>
<sequence length="92" mass="9453">MIIRSPRDLGAAVRARRKALGLDQAAVADRVGVSRQWIGSLEQGKAGAELGLVLRTLKALDIPLSLGDDLPASSAPISSVDIDAIVAAAKAP</sequence>